<dbReference type="EMBL" id="QQNB01000002">
    <property type="protein sequence ID" value="RDE05751.1"/>
    <property type="molecule type" value="Genomic_DNA"/>
</dbReference>
<feature type="transmembrane region" description="Helical" evidence="1">
    <location>
        <begin position="189"/>
        <end position="220"/>
    </location>
</feature>
<gene>
    <name evidence="2" type="ORF">DVW87_11150</name>
</gene>
<feature type="transmembrane region" description="Helical" evidence="1">
    <location>
        <begin position="56"/>
        <end position="79"/>
    </location>
</feature>
<accession>A0A369W0Z4</accession>
<name>A0A369W0Z4_9SPHN</name>
<dbReference type="AlphaFoldDB" id="A0A369W0Z4"/>
<feature type="transmembrane region" description="Helical" evidence="1">
    <location>
        <begin position="144"/>
        <end position="168"/>
    </location>
</feature>
<evidence type="ECO:0000313" key="3">
    <source>
        <dbReference type="Proteomes" id="UP000253918"/>
    </source>
</evidence>
<reference evidence="2 3" key="1">
    <citation type="submission" date="2018-07" db="EMBL/GenBank/DDBJ databases">
        <title>a novel species of Sphingomonas isolated from the rhizosphere soil of Araceae plant.</title>
        <authorList>
            <person name="Zhiyong W."/>
            <person name="Qinglan Z."/>
            <person name="Zhiwei F."/>
            <person name="Ding X."/>
            <person name="Gejiao W."/>
            <person name="Shixue Z."/>
        </authorList>
    </citation>
    <scope>NUCLEOTIDE SEQUENCE [LARGE SCALE GENOMIC DNA]</scope>
    <source>
        <strain evidence="2 3">WZY 27</strain>
    </source>
</reference>
<dbReference type="Proteomes" id="UP000253918">
    <property type="component" value="Unassembled WGS sequence"/>
</dbReference>
<feature type="transmembrane region" description="Helical" evidence="1">
    <location>
        <begin position="232"/>
        <end position="258"/>
    </location>
</feature>
<evidence type="ECO:0000313" key="2">
    <source>
        <dbReference type="EMBL" id="RDE05751.1"/>
    </source>
</evidence>
<feature type="transmembrane region" description="Helical" evidence="1">
    <location>
        <begin position="91"/>
        <end position="116"/>
    </location>
</feature>
<keyword evidence="1" id="KW-1133">Transmembrane helix</keyword>
<dbReference type="RefSeq" id="WP_114687820.1">
    <property type="nucleotide sequence ID" value="NZ_QQNB01000002.1"/>
</dbReference>
<evidence type="ECO:0000256" key="1">
    <source>
        <dbReference type="SAM" id="Phobius"/>
    </source>
</evidence>
<dbReference type="OrthoDB" id="7585068at2"/>
<keyword evidence="3" id="KW-1185">Reference proteome</keyword>
<protein>
    <recommendedName>
        <fullName evidence="4">Glycerophosphoryl diester phosphodiesterase membrane domain-containing protein</fullName>
    </recommendedName>
</protein>
<feature type="transmembrane region" description="Helical" evidence="1">
    <location>
        <begin position="21"/>
        <end position="44"/>
    </location>
</feature>
<evidence type="ECO:0008006" key="4">
    <source>
        <dbReference type="Google" id="ProtNLM"/>
    </source>
</evidence>
<keyword evidence="1" id="KW-0472">Membrane</keyword>
<comment type="caution">
    <text evidence="2">The sequence shown here is derived from an EMBL/GenBank/DDBJ whole genome shotgun (WGS) entry which is preliminary data.</text>
</comment>
<keyword evidence="1" id="KW-0812">Transmembrane</keyword>
<organism evidence="2 3">
    <name type="scientific">Sphingomonas aracearum</name>
    <dbReference type="NCBI Taxonomy" id="2283317"/>
    <lineage>
        <taxon>Bacteria</taxon>
        <taxon>Pseudomonadati</taxon>
        <taxon>Pseudomonadota</taxon>
        <taxon>Alphaproteobacteria</taxon>
        <taxon>Sphingomonadales</taxon>
        <taxon>Sphingomonadaceae</taxon>
        <taxon>Sphingomonas</taxon>
    </lineage>
</organism>
<proteinExistence type="predicted"/>
<sequence length="272" mass="28545">MGDVWDRTTRFLSDHAGATMALALPLVFLPTVLQALLVPAAAAWPAMGYALSLLNLLLSIVSLWGQLAVTALALMAVPAPGPARRLAGQRLLPALGIVILLLAVLSLTFVPAVAILSAKGADLSALAEQGMAAMPEEAAGPFGLYSLIWSLLCLFVLARLLVLFPVVLEERRGLRAFGRSWRLTHGLSWRLFGTLLLFLIVASVAVMAVQSVAGTVLALLAGGEGPFAPANIVTPILVAAVSTAFTVLALVFTARLYLLVRLRAEQRAAPAA</sequence>